<feature type="compositionally biased region" description="Polar residues" evidence="2">
    <location>
        <begin position="127"/>
        <end position="136"/>
    </location>
</feature>
<gene>
    <name evidence="3" type="ORF">Ssi02_78040</name>
</gene>
<organism evidence="3 4">
    <name type="scientific">Sinosporangium siamense</name>
    <dbReference type="NCBI Taxonomy" id="1367973"/>
    <lineage>
        <taxon>Bacteria</taxon>
        <taxon>Bacillati</taxon>
        <taxon>Actinomycetota</taxon>
        <taxon>Actinomycetes</taxon>
        <taxon>Streptosporangiales</taxon>
        <taxon>Streptosporangiaceae</taxon>
        <taxon>Sinosporangium</taxon>
    </lineage>
</organism>
<feature type="region of interest" description="Disordered" evidence="2">
    <location>
        <begin position="119"/>
        <end position="142"/>
    </location>
</feature>
<dbReference type="InterPro" id="IPR005247">
    <property type="entry name" value="YbhB_YbcL/LppC-like"/>
</dbReference>
<comment type="similarity">
    <text evidence="1">Belongs to the UPF0098 family.</text>
</comment>
<dbReference type="RefSeq" id="WP_204034169.1">
    <property type="nucleotide sequence ID" value="NZ_BOOW01000063.1"/>
</dbReference>
<dbReference type="InterPro" id="IPR036610">
    <property type="entry name" value="PEBP-like_sf"/>
</dbReference>
<evidence type="ECO:0000256" key="1">
    <source>
        <dbReference type="ARBA" id="ARBA00007120"/>
    </source>
</evidence>
<dbReference type="InterPro" id="IPR008914">
    <property type="entry name" value="PEBP"/>
</dbReference>
<dbReference type="Proteomes" id="UP000606172">
    <property type="component" value="Unassembled WGS sequence"/>
</dbReference>
<dbReference type="AlphaFoldDB" id="A0A919RPP5"/>
<reference evidence="3" key="1">
    <citation type="submission" date="2021-01" db="EMBL/GenBank/DDBJ databases">
        <title>Whole genome shotgun sequence of Sinosporangium siamense NBRC 109515.</title>
        <authorList>
            <person name="Komaki H."/>
            <person name="Tamura T."/>
        </authorList>
    </citation>
    <scope>NUCLEOTIDE SEQUENCE</scope>
    <source>
        <strain evidence="3">NBRC 109515</strain>
    </source>
</reference>
<dbReference type="NCBIfam" id="TIGR00481">
    <property type="entry name" value="YbhB/YbcL family Raf kinase inhibitor-like protein"/>
    <property type="match status" value="1"/>
</dbReference>
<dbReference type="Pfam" id="PF01161">
    <property type="entry name" value="PBP"/>
    <property type="match status" value="1"/>
</dbReference>
<dbReference type="PANTHER" id="PTHR30289:SF1">
    <property type="entry name" value="PEBP (PHOSPHATIDYLETHANOLAMINE-BINDING PROTEIN) FAMILY PROTEIN"/>
    <property type="match status" value="1"/>
</dbReference>
<dbReference type="Gene3D" id="3.90.280.10">
    <property type="entry name" value="PEBP-like"/>
    <property type="match status" value="1"/>
</dbReference>
<dbReference type="SUPFAM" id="SSF49777">
    <property type="entry name" value="PEBP-like"/>
    <property type="match status" value="1"/>
</dbReference>
<comment type="caution">
    <text evidence="3">The sequence shown here is derived from an EMBL/GenBank/DDBJ whole genome shotgun (WGS) entry which is preliminary data.</text>
</comment>
<dbReference type="PANTHER" id="PTHR30289">
    <property type="entry name" value="UNCHARACTERIZED PROTEIN YBCL-RELATED"/>
    <property type="match status" value="1"/>
</dbReference>
<name>A0A919RPP5_9ACTN</name>
<evidence type="ECO:0000256" key="2">
    <source>
        <dbReference type="SAM" id="MobiDB-lite"/>
    </source>
</evidence>
<accession>A0A919RPP5</accession>
<proteinExistence type="inferred from homology"/>
<sequence>MGQPTTFSPARRAAFVAAVTALGVGLSGCGILGKSNSDTVTMPEFVVSSPQIRNGGSLPAGYSCSGNQGNPPIRWSRVPPETKSIAIVVDDSAVESSQVHWVLYDIDPGTTEVPENITESPPEGVTQAHNSRGTPTYQPPCNPQGTYRFSVYALRKKVVDGSESAPLALDDALKRIASQTIARGRLTAVNIASPGEHRR</sequence>
<keyword evidence="4" id="KW-1185">Reference proteome</keyword>
<protein>
    <recommendedName>
        <fullName evidence="5">YbhB/YbcL family Raf kinase inhibitor-like protein</fullName>
    </recommendedName>
</protein>
<dbReference type="CDD" id="cd00865">
    <property type="entry name" value="PEBP_bact_arch"/>
    <property type="match status" value="1"/>
</dbReference>
<evidence type="ECO:0000313" key="4">
    <source>
        <dbReference type="Proteomes" id="UP000606172"/>
    </source>
</evidence>
<evidence type="ECO:0000313" key="3">
    <source>
        <dbReference type="EMBL" id="GII97573.1"/>
    </source>
</evidence>
<dbReference type="EMBL" id="BOOW01000063">
    <property type="protein sequence ID" value="GII97573.1"/>
    <property type="molecule type" value="Genomic_DNA"/>
</dbReference>
<evidence type="ECO:0008006" key="5">
    <source>
        <dbReference type="Google" id="ProtNLM"/>
    </source>
</evidence>